<keyword evidence="6 7" id="KW-0819">tRNA processing</keyword>
<sequence length="238" mass="26811">MSTDTPAPPNDNHQPIARRRIRSYTLRQGRITESQHKALEDLWPIFGLETDQAFDARAVFGREAPTIVEIGFGNGESLARMATDAPDTHFLGIEVHRPGIGHLLLRLREAGLSNVRVYRGDAVEFLANRIPDGGLSGINLFFPDPWPKARHHKRRILNPEFARLVADKLKSGGIFHAATDWEDYARQMLEVLRDCTGLENTQADGGFTPRPAHRPPTKFEARGERLGHGVWDLVFVRR</sequence>
<keyword evidence="4 7" id="KW-0808">Transferase</keyword>
<dbReference type="UniPathway" id="UPA00989"/>
<dbReference type="NCBIfam" id="TIGR00091">
    <property type="entry name" value="tRNA (guanosine(46)-N7)-methyltransferase TrmB"/>
    <property type="match status" value="1"/>
</dbReference>
<feature type="binding site" evidence="7">
    <location>
        <position position="180"/>
    </location>
    <ligand>
        <name>substrate</name>
    </ligand>
</feature>
<dbReference type="GO" id="GO:0043527">
    <property type="term" value="C:tRNA methyltransferase complex"/>
    <property type="evidence" value="ECO:0007669"/>
    <property type="project" value="TreeGrafter"/>
</dbReference>
<dbReference type="RefSeq" id="WP_085215160.1">
    <property type="nucleotide sequence ID" value="NZ_FXAM01000001.1"/>
</dbReference>
<dbReference type="Gene3D" id="3.40.50.150">
    <property type="entry name" value="Vaccinia Virus protein VP39"/>
    <property type="match status" value="1"/>
</dbReference>
<proteinExistence type="inferred from homology"/>
<feature type="binding site" evidence="7">
    <location>
        <position position="69"/>
    </location>
    <ligand>
        <name>S-adenosyl-L-methionine</name>
        <dbReference type="ChEBI" id="CHEBI:59789"/>
    </ligand>
</feature>
<dbReference type="SUPFAM" id="SSF53335">
    <property type="entry name" value="S-adenosyl-L-methionine-dependent methyltransferases"/>
    <property type="match status" value="1"/>
</dbReference>
<dbReference type="HAMAP" id="MF_01057">
    <property type="entry name" value="tRNA_methyltr_TrmB"/>
    <property type="match status" value="1"/>
</dbReference>
<evidence type="ECO:0000256" key="6">
    <source>
        <dbReference type="ARBA" id="ARBA00022694"/>
    </source>
</evidence>
<comment type="similarity">
    <text evidence="7">Belongs to the class I-like SAM-binding methyltransferase superfamily. TrmB family.</text>
</comment>
<dbReference type="PANTHER" id="PTHR23417:SF14">
    <property type="entry name" value="PENTACOTRIPEPTIDE-REPEAT REGION OF PRORP DOMAIN-CONTAINING PROTEIN"/>
    <property type="match status" value="1"/>
</dbReference>
<dbReference type="InterPro" id="IPR003358">
    <property type="entry name" value="tRNA_(Gua-N-7)_MeTrfase_Trmb"/>
</dbReference>
<feature type="binding site" evidence="7">
    <location>
        <position position="121"/>
    </location>
    <ligand>
        <name>S-adenosyl-L-methionine</name>
        <dbReference type="ChEBI" id="CHEBI:59789"/>
    </ligand>
</feature>
<dbReference type="PANTHER" id="PTHR23417">
    <property type="entry name" value="3-DEOXY-D-MANNO-OCTULOSONIC-ACID TRANSFERASE/TRNA GUANINE-N 7 - -METHYLTRANSFERASE"/>
    <property type="match status" value="1"/>
</dbReference>
<comment type="caution">
    <text evidence="7">Lacks conserved residue(s) required for the propagation of feature annotation.</text>
</comment>
<dbReference type="OrthoDB" id="9802090at2"/>
<keyword evidence="5 7" id="KW-0949">S-adenosyl-L-methionine</keyword>
<evidence type="ECO:0000256" key="5">
    <source>
        <dbReference type="ARBA" id="ARBA00022691"/>
    </source>
</evidence>
<dbReference type="Pfam" id="PF02390">
    <property type="entry name" value="Methyltransf_4"/>
    <property type="match status" value="1"/>
</dbReference>
<dbReference type="AlphaFoldDB" id="A0A1Y6CZY7"/>
<dbReference type="Proteomes" id="UP000192923">
    <property type="component" value="Unassembled WGS sequence"/>
</dbReference>
<protein>
    <recommendedName>
        <fullName evidence="7">tRNA (guanine-N(7)-)-methyltransferase</fullName>
        <ecNumber evidence="7">2.1.1.33</ecNumber>
    </recommendedName>
    <alternativeName>
        <fullName evidence="7">tRNA (guanine(46)-N(7))-methyltransferase</fullName>
    </alternativeName>
    <alternativeName>
        <fullName evidence="7">tRNA(m7G46)-methyltransferase</fullName>
    </alternativeName>
</protein>
<feature type="binding site" evidence="7">
    <location>
        <begin position="217"/>
        <end position="220"/>
    </location>
    <ligand>
        <name>substrate</name>
    </ligand>
</feature>
<dbReference type="EC" id="2.1.1.33" evidence="7"/>
<evidence type="ECO:0000313" key="9">
    <source>
        <dbReference type="Proteomes" id="UP000192923"/>
    </source>
</evidence>
<evidence type="ECO:0000313" key="8">
    <source>
        <dbReference type="EMBL" id="SMF96258.1"/>
    </source>
</evidence>
<evidence type="ECO:0000256" key="2">
    <source>
        <dbReference type="ARBA" id="ARBA00003015"/>
    </source>
</evidence>
<dbReference type="PROSITE" id="PS51625">
    <property type="entry name" value="SAM_MT_TRMB"/>
    <property type="match status" value="1"/>
</dbReference>
<comment type="catalytic activity">
    <reaction evidence="1 7">
        <text>guanosine(46) in tRNA + S-adenosyl-L-methionine = N(7)-methylguanosine(46) in tRNA + S-adenosyl-L-homocysteine</text>
        <dbReference type="Rhea" id="RHEA:42708"/>
        <dbReference type="Rhea" id="RHEA-COMP:10188"/>
        <dbReference type="Rhea" id="RHEA-COMP:10189"/>
        <dbReference type="ChEBI" id="CHEBI:57856"/>
        <dbReference type="ChEBI" id="CHEBI:59789"/>
        <dbReference type="ChEBI" id="CHEBI:74269"/>
        <dbReference type="ChEBI" id="CHEBI:74480"/>
        <dbReference type="EC" id="2.1.1.33"/>
    </reaction>
</comment>
<evidence type="ECO:0000256" key="4">
    <source>
        <dbReference type="ARBA" id="ARBA00022679"/>
    </source>
</evidence>
<dbReference type="EMBL" id="FXAM01000001">
    <property type="protein sequence ID" value="SMF96258.1"/>
    <property type="molecule type" value="Genomic_DNA"/>
</dbReference>
<keyword evidence="9" id="KW-1185">Reference proteome</keyword>
<evidence type="ECO:0000256" key="1">
    <source>
        <dbReference type="ARBA" id="ARBA00000142"/>
    </source>
</evidence>
<feature type="binding site" evidence="7">
    <location>
        <position position="144"/>
    </location>
    <ligand>
        <name>S-adenosyl-L-methionine</name>
        <dbReference type="ChEBI" id="CHEBI:59789"/>
    </ligand>
</feature>
<name>A0A1Y6CZY7_9GAMM</name>
<feature type="binding site" evidence="7">
    <location>
        <position position="94"/>
    </location>
    <ligand>
        <name>S-adenosyl-L-methionine</name>
        <dbReference type="ChEBI" id="CHEBI:59789"/>
    </ligand>
</feature>
<keyword evidence="3 7" id="KW-0489">Methyltransferase</keyword>
<reference evidence="8 9" key="1">
    <citation type="submission" date="2016-12" db="EMBL/GenBank/DDBJ databases">
        <authorList>
            <person name="Song W.-J."/>
            <person name="Kurnit D.M."/>
        </authorList>
    </citation>
    <scope>NUCLEOTIDE SEQUENCE [LARGE SCALE GENOMIC DNA]</scope>
    <source>
        <strain evidence="8 9">175</strain>
    </source>
</reference>
<evidence type="ECO:0000256" key="3">
    <source>
        <dbReference type="ARBA" id="ARBA00022603"/>
    </source>
</evidence>
<comment type="pathway">
    <text evidence="7">tRNA modification; N(7)-methylguanine-tRNA biosynthesis.</text>
</comment>
<dbReference type="GO" id="GO:0008176">
    <property type="term" value="F:tRNA (guanine(46)-N7)-methyltransferase activity"/>
    <property type="evidence" value="ECO:0007669"/>
    <property type="project" value="UniProtKB-UniRule"/>
</dbReference>
<dbReference type="CDD" id="cd02440">
    <property type="entry name" value="AdoMet_MTases"/>
    <property type="match status" value="1"/>
</dbReference>
<dbReference type="InterPro" id="IPR055361">
    <property type="entry name" value="tRNA_methyltr_TrmB_bact"/>
</dbReference>
<dbReference type="InterPro" id="IPR029063">
    <property type="entry name" value="SAM-dependent_MTases_sf"/>
</dbReference>
<feature type="binding site" evidence="7">
    <location>
        <position position="148"/>
    </location>
    <ligand>
        <name>substrate</name>
    </ligand>
</feature>
<accession>A0A1Y6CZY7</accession>
<evidence type="ECO:0000256" key="7">
    <source>
        <dbReference type="HAMAP-Rule" id="MF_01057"/>
    </source>
</evidence>
<dbReference type="STRING" id="1760988.SAMN02949497_3650"/>
<organism evidence="8 9">
    <name type="scientific">Methylomagnum ishizawai</name>
    <dbReference type="NCBI Taxonomy" id="1760988"/>
    <lineage>
        <taxon>Bacteria</taxon>
        <taxon>Pseudomonadati</taxon>
        <taxon>Pseudomonadota</taxon>
        <taxon>Gammaproteobacteria</taxon>
        <taxon>Methylococcales</taxon>
        <taxon>Methylococcaceae</taxon>
        <taxon>Methylomagnum</taxon>
    </lineage>
</organism>
<comment type="function">
    <text evidence="2 7">Catalyzes the formation of N(7)-methylguanine at position 46 (m7G46) in tRNA.</text>
</comment>
<gene>
    <name evidence="7" type="primary">trmB</name>
    <name evidence="8" type="ORF">SAMN02949497_3650</name>
</gene>